<evidence type="ECO:0000256" key="8">
    <source>
        <dbReference type="SAM" id="SignalP"/>
    </source>
</evidence>
<dbReference type="Gene3D" id="2.40.160.60">
    <property type="entry name" value="Outer membrane protein transport protein (OMPP1/FadL/TodX)"/>
    <property type="match status" value="1"/>
</dbReference>
<dbReference type="GO" id="GO:0009279">
    <property type="term" value="C:cell outer membrane"/>
    <property type="evidence" value="ECO:0007669"/>
    <property type="project" value="UniProtKB-SubCell"/>
</dbReference>
<evidence type="ECO:0000256" key="3">
    <source>
        <dbReference type="ARBA" id="ARBA00022452"/>
    </source>
</evidence>
<dbReference type="STRING" id="1758178.GCA_001550095_00546"/>
<evidence type="ECO:0008006" key="11">
    <source>
        <dbReference type="Google" id="ProtNLM"/>
    </source>
</evidence>
<gene>
    <name evidence="9" type="ORF">CEW89_05165</name>
</gene>
<keyword evidence="7" id="KW-0998">Cell outer membrane</keyword>
<accession>A0A291G8Y2</accession>
<dbReference type="OrthoDB" id="6679728at2"/>
<comment type="similarity">
    <text evidence="2">Belongs to the OmpP1/FadL family.</text>
</comment>
<dbReference type="KEGG" id="ceh:CEW89_05165"/>
<dbReference type="InterPro" id="IPR005017">
    <property type="entry name" value="OMPP1/FadL/TodX"/>
</dbReference>
<dbReference type="Proteomes" id="UP000217935">
    <property type="component" value="Chromosome"/>
</dbReference>
<keyword evidence="4" id="KW-0812">Transmembrane</keyword>
<feature type="signal peptide" evidence="8">
    <location>
        <begin position="1"/>
        <end position="24"/>
    </location>
</feature>
<evidence type="ECO:0000313" key="9">
    <source>
        <dbReference type="EMBL" id="ATG47013.1"/>
    </source>
</evidence>
<comment type="subcellular location">
    <subcellularLocation>
        <location evidence="1">Cell outer membrane</location>
        <topology evidence="1">Multi-pass membrane protein</topology>
    </subcellularLocation>
</comment>
<reference evidence="9 10" key="1">
    <citation type="submission" date="2017-06" db="EMBL/GenBank/DDBJ databases">
        <title>Celeribacter sp. TSPH2 complete genome sequence.</title>
        <authorList>
            <person name="Woo J.-H."/>
            <person name="Kim H.-S."/>
        </authorList>
    </citation>
    <scope>NUCLEOTIDE SEQUENCE [LARGE SCALE GENOMIC DNA]</scope>
    <source>
        <strain evidence="9 10">TSPH2</strain>
    </source>
</reference>
<keyword evidence="10" id="KW-1185">Reference proteome</keyword>
<protein>
    <recommendedName>
        <fullName evidence="11">Aromatic hydrocarbon degradation protein</fullName>
    </recommendedName>
</protein>
<evidence type="ECO:0000256" key="1">
    <source>
        <dbReference type="ARBA" id="ARBA00004571"/>
    </source>
</evidence>
<evidence type="ECO:0000313" key="10">
    <source>
        <dbReference type="Proteomes" id="UP000217935"/>
    </source>
</evidence>
<dbReference type="Pfam" id="PF03349">
    <property type="entry name" value="Toluene_X"/>
    <property type="match status" value="1"/>
</dbReference>
<keyword evidence="3" id="KW-1134">Transmembrane beta strand</keyword>
<dbReference type="RefSeq" id="WP_096805154.1">
    <property type="nucleotide sequence ID" value="NZ_CP022196.1"/>
</dbReference>
<dbReference type="PANTHER" id="PTHR35093">
    <property type="entry name" value="OUTER MEMBRANE PROTEIN NMB0088-RELATED"/>
    <property type="match status" value="1"/>
</dbReference>
<keyword evidence="6" id="KW-0472">Membrane</keyword>
<feature type="chain" id="PRO_5012764661" description="Aromatic hydrocarbon degradation protein" evidence="8">
    <location>
        <begin position="25"/>
        <end position="381"/>
    </location>
</feature>
<proteinExistence type="inferred from homology"/>
<evidence type="ECO:0000256" key="5">
    <source>
        <dbReference type="ARBA" id="ARBA00022729"/>
    </source>
</evidence>
<sequence>MKNTTLLAASAAVAAISAATGAYAGGMDRSRQSIAPLFETGSYVEFSFGSVSPDVSGAYPVMPGYELDAGDVTPSFNMVGGAYKRDLNDKLSFALIIDQPFGADVSYGGNTSYPIAGSNASVDTTAVTAILRYKFDDRFSVYGGVRNLSSEGNVYLNIPVPNSPGSTFPYAMETSTENDWGYLVGAAYEIPDIALRASLTFNSEIDISFDTHEVSVAIADQSNPTGTLDSSMDVTMPKSVNFDFQTGIAADTLLMFSARWAEWTTTTITPTAYEAIIHDNLVDHSDDTISYSLGLGRRFNDKLSGSFSIGYEKAYGGISGNLSPTDGYKSVAAGLKYQITDQTAISGGVSYAWIGDTTTSVGGEFEDNSAIGFGIKLSHHF</sequence>
<evidence type="ECO:0000256" key="7">
    <source>
        <dbReference type="ARBA" id="ARBA00023237"/>
    </source>
</evidence>
<keyword evidence="5 8" id="KW-0732">Signal</keyword>
<evidence type="ECO:0000256" key="2">
    <source>
        <dbReference type="ARBA" id="ARBA00008163"/>
    </source>
</evidence>
<name>A0A291G8Y2_9RHOB</name>
<dbReference type="AlphaFoldDB" id="A0A291G8Y2"/>
<evidence type="ECO:0000256" key="4">
    <source>
        <dbReference type="ARBA" id="ARBA00022692"/>
    </source>
</evidence>
<dbReference type="EMBL" id="CP022196">
    <property type="protein sequence ID" value="ATG47013.1"/>
    <property type="molecule type" value="Genomic_DNA"/>
</dbReference>
<organism evidence="9 10">
    <name type="scientific">Celeribacter ethanolicus</name>
    <dbReference type="NCBI Taxonomy" id="1758178"/>
    <lineage>
        <taxon>Bacteria</taxon>
        <taxon>Pseudomonadati</taxon>
        <taxon>Pseudomonadota</taxon>
        <taxon>Alphaproteobacteria</taxon>
        <taxon>Rhodobacterales</taxon>
        <taxon>Roseobacteraceae</taxon>
        <taxon>Celeribacter</taxon>
    </lineage>
</organism>
<dbReference type="GO" id="GO:0015483">
    <property type="term" value="F:long-chain fatty acid transporting porin activity"/>
    <property type="evidence" value="ECO:0007669"/>
    <property type="project" value="TreeGrafter"/>
</dbReference>
<dbReference type="SUPFAM" id="SSF56935">
    <property type="entry name" value="Porins"/>
    <property type="match status" value="1"/>
</dbReference>
<evidence type="ECO:0000256" key="6">
    <source>
        <dbReference type="ARBA" id="ARBA00023136"/>
    </source>
</evidence>
<dbReference type="PANTHER" id="PTHR35093:SF8">
    <property type="entry name" value="OUTER MEMBRANE PROTEIN NMB0088-RELATED"/>
    <property type="match status" value="1"/>
</dbReference>